<sequence length="743" mass="79993">MRVRRAWKALWPAAPSTDGLRWLYQPGLLNFGYALRTAITSVIALGIALWWQLSSPQWAALTVWMVAQGGRGKSLAKARWHLFGMVVGTICAVALVAATPQQPLLFILLLAAGIGSFCFIGTLLPGPPTMTNYRIHGMRASGFTYAIISLDGVADPNHVFEVAMARATYILLGIVLETTVSSLFQFRLEQRAHERLNHNFITALSQAGHTLGALLGGNLEAFSATRALFSTIADLTDQVEFAEVELGRNRGHEGDHARAAMGWVADLMSRGLAIAALIRSGADPHDADFAPLATRARALMARMADALSVGDGRGILADVGVLRGDCASAIERSFLNEWHHGAVATGVAGPGALDADPVSESAHVNQRMLLSALGEMLAALGEAVTQFQKTQYPIAHDHFHEPIRTFRDWRQAGGNSLRAALTVFGAGVIWIATAWPQGLFFLMFVSIICSLFSTLEQPAVASRGFLIGSLLAAVGGGVLGLWLLAGPSDFELLAYFLGIGTLFGGMAFASPPLALIAVAYNLFLPILIAPSNQTKVDEIIYFNTALPLALGIAYAMVAFRVVLPLDPTALRWSMRAEILRSLRGLARRRHPDAGNDVVARGVDRFVRLLRNGTGAPEPVIDAYLKGILSSMTIALNVRRLRQIMASGALPEHSQQSLVGMMERMAQFSGRFGGHYGRTVRATRQAIAALRYSAAGQTDLHVHMDLNRALSCLTVIACELDLNRAFFDAKRAYLDLGDTATPAA</sequence>
<keyword evidence="3" id="KW-1003">Cell membrane</keyword>
<dbReference type="InterPro" id="IPR006726">
    <property type="entry name" value="PHBA_efflux_AaeB/fusaric-R"/>
</dbReference>
<dbReference type="PANTHER" id="PTHR30509">
    <property type="entry name" value="P-HYDROXYBENZOIC ACID EFFLUX PUMP SUBUNIT-RELATED"/>
    <property type="match status" value="1"/>
</dbReference>
<evidence type="ECO:0000256" key="5">
    <source>
        <dbReference type="ARBA" id="ARBA00022989"/>
    </source>
</evidence>
<keyword evidence="2" id="KW-0813">Transport</keyword>
<feature type="transmembrane region" description="Helical" evidence="7">
    <location>
        <begin position="492"/>
        <end position="520"/>
    </location>
</feature>
<evidence type="ECO:0000313" key="8">
    <source>
        <dbReference type="EMBL" id="NVN39963.1"/>
    </source>
</evidence>
<feature type="transmembrane region" description="Helical" evidence="7">
    <location>
        <begin position="104"/>
        <end position="124"/>
    </location>
</feature>
<evidence type="ECO:0000256" key="7">
    <source>
        <dbReference type="SAM" id="Phobius"/>
    </source>
</evidence>
<name>A0A850PAI8_9PROT</name>
<proteinExistence type="predicted"/>
<evidence type="ECO:0000256" key="4">
    <source>
        <dbReference type="ARBA" id="ARBA00022692"/>
    </source>
</evidence>
<keyword evidence="4 7" id="KW-0812">Transmembrane</keyword>
<evidence type="ECO:0000256" key="3">
    <source>
        <dbReference type="ARBA" id="ARBA00022475"/>
    </source>
</evidence>
<dbReference type="PANTHER" id="PTHR30509:SF9">
    <property type="entry name" value="MULTIDRUG RESISTANCE PROTEIN MDTO"/>
    <property type="match status" value="1"/>
</dbReference>
<accession>A0A850PAI8</accession>
<feature type="transmembrane region" description="Helical" evidence="7">
    <location>
        <begin position="166"/>
        <end position="186"/>
    </location>
</feature>
<reference evidence="8 9" key="1">
    <citation type="submission" date="2020-06" db="EMBL/GenBank/DDBJ databases">
        <title>Description of novel acetic acid bacteria.</title>
        <authorList>
            <person name="Sombolestani A."/>
        </authorList>
    </citation>
    <scope>NUCLEOTIDE SEQUENCE [LARGE SCALE GENOMIC DNA]</scope>
    <source>
        <strain evidence="8 9">LMG 27010</strain>
    </source>
</reference>
<keyword evidence="5 7" id="KW-1133">Transmembrane helix</keyword>
<evidence type="ECO:0000256" key="2">
    <source>
        <dbReference type="ARBA" id="ARBA00022448"/>
    </source>
</evidence>
<keyword evidence="6 7" id="KW-0472">Membrane</keyword>
<evidence type="ECO:0000256" key="1">
    <source>
        <dbReference type="ARBA" id="ARBA00004651"/>
    </source>
</evidence>
<dbReference type="Pfam" id="PF04632">
    <property type="entry name" value="FUSC"/>
    <property type="match status" value="1"/>
</dbReference>
<feature type="transmembrane region" description="Helical" evidence="7">
    <location>
        <begin position="31"/>
        <end position="51"/>
    </location>
</feature>
<keyword evidence="9" id="KW-1185">Reference proteome</keyword>
<comment type="caution">
    <text evidence="8">The sequence shown here is derived from an EMBL/GenBank/DDBJ whole genome shotgun (WGS) entry which is preliminary data.</text>
</comment>
<gene>
    <name evidence="8" type="ORF">HUK82_05220</name>
</gene>
<dbReference type="GO" id="GO:0005886">
    <property type="term" value="C:plasma membrane"/>
    <property type="evidence" value="ECO:0007669"/>
    <property type="project" value="UniProtKB-SubCell"/>
</dbReference>
<feature type="transmembrane region" description="Helical" evidence="7">
    <location>
        <begin position="80"/>
        <end position="98"/>
    </location>
</feature>
<dbReference type="AlphaFoldDB" id="A0A850PAI8"/>
<feature type="transmembrane region" description="Helical" evidence="7">
    <location>
        <begin position="420"/>
        <end position="453"/>
    </location>
</feature>
<dbReference type="Proteomes" id="UP000585665">
    <property type="component" value="Unassembled WGS sequence"/>
</dbReference>
<organism evidence="8 9">
    <name type="scientific">Ameyamaea chiangmaiensis</name>
    <dbReference type="NCBI Taxonomy" id="442969"/>
    <lineage>
        <taxon>Bacteria</taxon>
        <taxon>Pseudomonadati</taxon>
        <taxon>Pseudomonadota</taxon>
        <taxon>Alphaproteobacteria</taxon>
        <taxon>Acetobacterales</taxon>
        <taxon>Acetobacteraceae</taxon>
        <taxon>Ameyamaea</taxon>
    </lineage>
</organism>
<feature type="transmembrane region" description="Helical" evidence="7">
    <location>
        <begin position="465"/>
        <end position="485"/>
    </location>
</feature>
<evidence type="ECO:0000313" key="9">
    <source>
        <dbReference type="Proteomes" id="UP000585665"/>
    </source>
</evidence>
<dbReference type="RefSeq" id="WP_176612946.1">
    <property type="nucleotide sequence ID" value="NZ_JAGYFJ010000002.1"/>
</dbReference>
<dbReference type="GO" id="GO:0022857">
    <property type="term" value="F:transmembrane transporter activity"/>
    <property type="evidence" value="ECO:0007669"/>
    <property type="project" value="InterPro"/>
</dbReference>
<dbReference type="EMBL" id="JABXXR010000022">
    <property type="protein sequence ID" value="NVN39963.1"/>
    <property type="molecule type" value="Genomic_DNA"/>
</dbReference>
<evidence type="ECO:0000256" key="6">
    <source>
        <dbReference type="ARBA" id="ARBA00023136"/>
    </source>
</evidence>
<feature type="transmembrane region" description="Helical" evidence="7">
    <location>
        <begin position="540"/>
        <end position="563"/>
    </location>
</feature>
<comment type="subcellular location">
    <subcellularLocation>
        <location evidence="1">Cell membrane</location>
        <topology evidence="1">Multi-pass membrane protein</topology>
    </subcellularLocation>
</comment>
<protein>
    <submittedName>
        <fullName evidence="8">FUSC family protein</fullName>
    </submittedName>
</protein>